<comment type="caution">
    <text evidence="2">The sequence shown here is derived from an EMBL/GenBank/DDBJ whole genome shotgun (WGS) entry which is preliminary data.</text>
</comment>
<organism evidence="2 3">
    <name type="scientific">Capsicum baccatum</name>
    <name type="common">Peruvian pepper</name>
    <dbReference type="NCBI Taxonomy" id="33114"/>
    <lineage>
        <taxon>Eukaryota</taxon>
        <taxon>Viridiplantae</taxon>
        <taxon>Streptophyta</taxon>
        <taxon>Embryophyta</taxon>
        <taxon>Tracheophyta</taxon>
        <taxon>Spermatophyta</taxon>
        <taxon>Magnoliopsida</taxon>
        <taxon>eudicotyledons</taxon>
        <taxon>Gunneridae</taxon>
        <taxon>Pentapetalae</taxon>
        <taxon>asterids</taxon>
        <taxon>lamiids</taxon>
        <taxon>Solanales</taxon>
        <taxon>Solanaceae</taxon>
        <taxon>Solanoideae</taxon>
        <taxon>Capsiceae</taxon>
        <taxon>Capsicum</taxon>
    </lineage>
</organism>
<keyword evidence="3" id="KW-1185">Reference proteome</keyword>
<dbReference type="STRING" id="33114.A0A2G2X960"/>
<dbReference type="EMBL" id="MLFT02000003">
    <property type="protein sequence ID" value="PHT54054.1"/>
    <property type="molecule type" value="Genomic_DNA"/>
</dbReference>
<dbReference type="AlphaFoldDB" id="A0A2G2X960"/>
<sequence>MVVDALSRLSTDSLSRVEEGKRNSVRKMDPEDSSALRRRTRQQSLTYMIDLIEKRNRSSRCANPNTHSLDVNTGEDAACGRKRKMVQRSTIDKRKTMEGESSVQELVSQSRNNLSSKKYLMMMTIHWRRRKVIVMLLSFEEEEETKYIDKCYEFYGVSQRLLLALKFYCLPIDIALHTAELADL</sequence>
<reference evidence="2 3" key="1">
    <citation type="journal article" date="2017" name="Genome Biol.">
        <title>New reference genome sequences of hot pepper reveal the massive evolution of plant disease-resistance genes by retroduplication.</title>
        <authorList>
            <person name="Kim S."/>
            <person name="Park J."/>
            <person name="Yeom S.I."/>
            <person name="Kim Y.M."/>
            <person name="Seo E."/>
            <person name="Kim K.T."/>
            <person name="Kim M.S."/>
            <person name="Lee J.M."/>
            <person name="Cheong K."/>
            <person name="Shin H.S."/>
            <person name="Kim S.B."/>
            <person name="Han K."/>
            <person name="Lee J."/>
            <person name="Park M."/>
            <person name="Lee H.A."/>
            <person name="Lee H.Y."/>
            <person name="Lee Y."/>
            <person name="Oh S."/>
            <person name="Lee J.H."/>
            <person name="Choi E."/>
            <person name="Choi E."/>
            <person name="Lee S.E."/>
            <person name="Jeon J."/>
            <person name="Kim H."/>
            <person name="Choi G."/>
            <person name="Song H."/>
            <person name="Lee J."/>
            <person name="Lee S.C."/>
            <person name="Kwon J.K."/>
            <person name="Lee H.Y."/>
            <person name="Koo N."/>
            <person name="Hong Y."/>
            <person name="Kim R.W."/>
            <person name="Kang W.H."/>
            <person name="Huh J.H."/>
            <person name="Kang B.C."/>
            <person name="Yang T.J."/>
            <person name="Lee Y.H."/>
            <person name="Bennetzen J.L."/>
            <person name="Choi D."/>
        </authorList>
    </citation>
    <scope>NUCLEOTIDE SEQUENCE [LARGE SCALE GENOMIC DNA]</scope>
    <source>
        <strain evidence="3">cv. PBC81</strain>
    </source>
</reference>
<feature type="region of interest" description="Disordered" evidence="1">
    <location>
        <begin position="15"/>
        <end position="39"/>
    </location>
</feature>
<reference evidence="3" key="2">
    <citation type="journal article" date="2017" name="J. Anim. Genet.">
        <title>Multiple reference genome sequences of hot pepper reveal the massive evolution of plant disease resistance genes by retroduplication.</title>
        <authorList>
            <person name="Kim S."/>
            <person name="Park J."/>
            <person name="Yeom S.-I."/>
            <person name="Kim Y.-M."/>
            <person name="Seo E."/>
            <person name="Kim K.-T."/>
            <person name="Kim M.-S."/>
            <person name="Lee J.M."/>
            <person name="Cheong K."/>
            <person name="Shin H.-S."/>
            <person name="Kim S.-B."/>
            <person name="Han K."/>
            <person name="Lee J."/>
            <person name="Park M."/>
            <person name="Lee H.-A."/>
            <person name="Lee H.-Y."/>
            <person name="Lee Y."/>
            <person name="Oh S."/>
            <person name="Lee J.H."/>
            <person name="Choi E."/>
            <person name="Choi E."/>
            <person name="Lee S.E."/>
            <person name="Jeon J."/>
            <person name="Kim H."/>
            <person name="Choi G."/>
            <person name="Song H."/>
            <person name="Lee J."/>
            <person name="Lee S.-C."/>
            <person name="Kwon J.-K."/>
            <person name="Lee H.-Y."/>
            <person name="Koo N."/>
            <person name="Hong Y."/>
            <person name="Kim R.W."/>
            <person name="Kang W.-H."/>
            <person name="Huh J.H."/>
            <person name="Kang B.-C."/>
            <person name="Yang T.-J."/>
            <person name="Lee Y.-H."/>
            <person name="Bennetzen J.L."/>
            <person name="Choi D."/>
        </authorList>
    </citation>
    <scope>NUCLEOTIDE SEQUENCE [LARGE SCALE GENOMIC DNA]</scope>
    <source>
        <strain evidence="3">cv. PBC81</strain>
    </source>
</reference>
<feature type="compositionally biased region" description="Basic and acidic residues" evidence="1">
    <location>
        <begin position="15"/>
        <end position="30"/>
    </location>
</feature>
<evidence type="ECO:0000313" key="2">
    <source>
        <dbReference type="EMBL" id="PHT54054.1"/>
    </source>
</evidence>
<protein>
    <submittedName>
        <fullName evidence="2">Uncharacterized protein</fullName>
    </submittedName>
</protein>
<name>A0A2G2X960_CAPBA</name>
<accession>A0A2G2X960</accession>
<proteinExistence type="predicted"/>
<dbReference type="Proteomes" id="UP000224567">
    <property type="component" value="Unassembled WGS sequence"/>
</dbReference>
<evidence type="ECO:0000313" key="3">
    <source>
        <dbReference type="Proteomes" id="UP000224567"/>
    </source>
</evidence>
<evidence type="ECO:0000256" key="1">
    <source>
        <dbReference type="SAM" id="MobiDB-lite"/>
    </source>
</evidence>
<gene>
    <name evidence="2" type="ORF">CQW23_08516</name>
</gene>